<dbReference type="InterPro" id="IPR023606">
    <property type="entry name" value="CoA-Trfase_III_dom_1_sf"/>
</dbReference>
<reference evidence="4 5" key="1">
    <citation type="submission" date="2023-11" db="EMBL/GenBank/DDBJ databases">
        <authorList>
            <person name="Okamura Y."/>
        </authorList>
    </citation>
    <scope>NUCLEOTIDE SEQUENCE [LARGE SCALE GENOMIC DNA]</scope>
</reference>
<dbReference type="EMBL" id="CAVLEF010000040">
    <property type="protein sequence ID" value="CAK1549572.1"/>
    <property type="molecule type" value="Genomic_DNA"/>
</dbReference>
<evidence type="ECO:0000256" key="2">
    <source>
        <dbReference type="ARBA" id="ARBA00022679"/>
    </source>
</evidence>
<dbReference type="Proteomes" id="UP001497472">
    <property type="component" value="Unassembled WGS sequence"/>
</dbReference>
<dbReference type="PANTHER" id="PTHR48207">
    <property type="entry name" value="SUCCINATE--HYDROXYMETHYLGLUTARATE COA-TRANSFERASE"/>
    <property type="match status" value="1"/>
</dbReference>
<accession>A0AAV1JJR7</accession>
<feature type="region of interest" description="Disordered" evidence="3">
    <location>
        <begin position="409"/>
        <end position="457"/>
    </location>
</feature>
<gene>
    <name evidence="4" type="ORF">LNINA_LOCUS8857</name>
</gene>
<dbReference type="InterPro" id="IPR011107">
    <property type="entry name" value="PPI_Ypi1"/>
</dbReference>
<dbReference type="InterPro" id="IPR003673">
    <property type="entry name" value="CoA-Trfase_fam_III"/>
</dbReference>
<dbReference type="Pfam" id="PF02515">
    <property type="entry name" value="CoA_transf_3"/>
    <property type="match status" value="1"/>
</dbReference>
<evidence type="ECO:0000256" key="3">
    <source>
        <dbReference type="SAM" id="MobiDB-lite"/>
    </source>
</evidence>
<dbReference type="AlphaFoldDB" id="A0AAV1JJR7"/>
<evidence type="ECO:0000256" key="1">
    <source>
        <dbReference type="ARBA" id="ARBA00008383"/>
    </source>
</evidence>
<feature type="compositionally biased region" description="Low complexity" evidence="3">
    <location>
        <begin position="419"/>
        <end position="433"/>
    </location>
</feature>
<dbReference type="PANTHER" id="PTHR48207:SF3">
    <property type="entry name" value="SUCCINATE--HYDROXYMETHYLGLUTARATE COA-TRANSFERASE"/>
    <property type="match status" value="1"/>
</dbReference>
<name>A0AAV1JJR7_9NEOP</name>
<dbReference type="GO" id="GO:0004865">
    <property type="term" value="F:protein serine/threonine phosphatase inhibitor activity"/>
    <property type="evidence" value="ECO:0007669"/>
    <property type="project" value="InterPro"/>
</dbReference>
<evidence type="ECO:0000313" key="4">
    <source>
        <dbReference type="EMBL" id="CAK1549572.1"/>
    </source>
</evidence>
<evidence type="ECO:0000313" key="5">
    <source>
        <dbReference type="Proteomes" id="UP001497472"/>
    </source>
</evidence>
<comment type="caution">
    <text evidence="4">The sequence shown here is derived from an EMBL/GenBank/DDBJ whole genome shotgun (WGS) entry which is preliminary data.</text>
</comment>
<dbReference type="Gene3D" id="3.30.1540.10">
    <property type="entry name" value="formyl-coa transferase, domain 3"/>
    <property type="match status" value="1"/>
</dbReference>
<dbReference type="Gene3D" id="3.40.50.10540">
    <property type="entry name" value="Crotonobetainyl-coa:carnitine coa-transferase, domain 1"/>
    <property type="match status" value="1"/>
</dbReference>
<dbReference type="InterPro" id="IPR044855">
    <property type="entry name" value="CoA-Trfase_III_dom3_sf"/>
</dbReference>
<keyword evidence="2" id="KW-0808">Transferase</keyword>
<sequence length="457" mass="50908">MMLGDLGANVIKVESFDGDEARKWGPPFTKGNDSYYFLSVNRGKKSICIDLKTTQGKQIIYDLARKCDVLVENFLPGKLDKLDVGYKKLSTVNPKLIYCAVTGFGSTGPYAMKPGYDVIAAAMGGLLNCTGEKNGRPAKVGVAITDVTTGLHAFGAIMTALYYRKNTGKGQKIDCNLLSTQISSMINVANNYLNCGIEGQRWGTAHANLVPYQAFQTSDGEIVIGAGSNAQFADLCRIIKRQDLIDDERFKDNSARVQHREEIVQIISEIIKTKSKREWSELFRNASFPNGPVNTMKDVFEDKHVREIRLVKELEHPEAGKIKMVGPPTVYSEGVNDEPVERVAVITLRPTKKQQQKKVVWTEDTVDNEHMNKKKSKCCCIYEKPRRFGESDSEDSDDECEHCFGHVEKKHAKHKEPNTSQVEVTTEQTATVTLNPSESAPAPAPPDRPTTDTDYRF</sequence>
<dbReference type="GO" id="GO:0047369">
    <property type="term" value="F:succinate-hydroxymethylglutarate CoA-transferase activity"/>
    <property type="evidence" value="ECO:0007669"/>
    <property type="project" value="TreeGrafter"/>
</dbReference>
<dbReference type="SUPFAM" id="SSF89796">
    <property type="entry name" value="CoA-transferase family III (CaiB/BaiF)"/>
    <property type="match status" value="1"/>
</dbReference>
<protein>
    <submittedName>
        <fullName evidence="4">Uncharacterized protein</fullName>
    </submittedName>
</protein>
<keyword evidence="5" id="KW-1185">Reference proteome</keyword>
<proteinExistence type="inferred from homology"/>
<organism evidence="4 5">
    <name type="scientific">Leptosia nina</name>
    <dbReference type="NCBI Taxonomy" id="320188"/>
    <lineage>
        <taxon>Eukaryota</taxon>
        <taxon>Metazoa</taxon>
        <taxon>Ecdysozoa</taxon>
        <taxon>Arthropoda</taxon>
        <taxon>Hexapoda</taxon>
        <taxon>Insecta</taxon>
        <taxon>Pterygota</taxon>
        <taxon>Neoptera</taxon>
        <taxon>Endopterygota</taxon>
        <taxon>Lepidoptera</taxon>
        <taxon>Glossata</taxon>
        <taxon>Ditrysia</taxon>
        <taxon>Papilionoidea</taxon>
        <taxon>Pieridae</taxon>
        <taxon>Pierinae</taxon>
        <taxon>Leptosia</taxon>
    </lineage>
</organism>
<dbReference type="GO" id="GO:0005739">
    <property type="term" value="C:mitochondrion"/>
    <property type="evidence" value="ECO:0007669"/>
    <property type="project" value="TreeGrafter"/>
</dbReference>
<dbReference type="InterPro" id="IPR050483">
    <property type="entry name" value="CoA-transferase_III_domain"/>
</dbReference>
<dbReference type="Pfam" id="PF07491">
    <property type="entry name" value="PPI_Ypi1"/>
    <property type="match status" value="1"/>
</dbReference>
<comment type="similarity">
    <text evidence="1">Belongs to the CoA-transferase III family.</text>
</comment>